<sequence>MTAPDAPRLIDVHAHFVTESYIRQARAAGHERPDGMPGWPTWSPAAHLDLMDRCGIGTAMLSLSSPGVHFGDDAAARRLAREVNEESARVVREHPGRFGLFASLPLPDVDGALDEIAYAFDTLGADGVVLESNTHGVYLGDARLEPVFAELARRDAVVFLHPTSPVCWEQSALGRPRPMVEFIFDTARTVTDLLFAGTLERHPDLKVVVPHCGGALPVLADRVNGFMRLFSPEDQGTPDVIAHLRRLHYDLAGTPFPRQVPALLNLVDPDRLLYGSDYCWTPPAAAEAHVASVDAAQVPATMTGAVPGTVTGAVPGAVPGESVTWRSLTTANAQRLLPRLAAR</sequence>
<dbReference type="GO" id="GO:0016831">
    <property type="term" value="F:carboxy-lyase activity"/>
    <property type="evidence" value="ECO:0007669"/>
    <property type="project" value="InterPro"/>
</dbReference>
<dbReference type="Pfam" id="PF04909">
    <property type="entry name" value="Amidohydro_2"/>
    <property type="match status" value="1"/>
</dbReference>
<dbReference type="SUPFAM" id="SSF51556">
    <property type="entry name" value="Metallo-dependent hydrolases"/>
    <property type="match status" value="1"/>
</dbReference>
<comment type="caution">
    <text evidence="3">The sequence shown here is derived from an EMBL/GenBank/DDBJ whole genome shotgun (WGS) entry which is preliminary data.</text>
</comment>
<evidence type="ECO:0000259" key="2">
    <source>
        <dbReference type="Pfam" id="PF04909"/>
    </source>
</evidence>
<keyword evidence="1" id="KW-0456">Lyase</keyword>
<proteinExistence type="predicted"/>
<dbReference type="GO" id="GO:0005737">
    <property type="term" value="C:cytoplasm"/>
    <property type="evidence" value="ECO:0007669"/>
    <property type="project" value="TreeGrafter"/>
</dbReference>
<dbReference type="InterPro" id="IPR006680">
    <property type="entry name" value="Amidohydro-rel"/>
</dbReference>
<gene>
    <name evidence="3" type="ORF">J8N05_43295</name>
</gene>
<dbReference type="PANTHER" id="PTHR21240:SF28">
    <property type="entry name" value="ISO-OROTATE DECARBOXYLASE (EUROFUNG)"/>
    <property type="match status" value="1"/>
</dbReference>
<dbReference type="PANTHER" id="PTHR21240">
    <property type="entry name" value="2-AMINO-3-CARBOXYLMUCONATE-6-SEMIALDEHYDE DECARBOXYLASE"/>
    <property type="match status" value="1"/>
</dbReference>
<dbReference type="EMBL" id="JAGPYQ010000002">
    <property type="protein sequence ID" value="MBQ0854993.1"/>
    <property type="molecule type" value="Genomic_DNA"/>
</dbReference>
<protein>
    <submittedName>
        <fullName evidence="3">Amidohydrolase</fullName>
    </submittedName>
</protein>
<dbReference type="InterPro" id="IPR032466">
    <property type="entry name" value="Metal_Hydrolase"/>
</dbReference>
<keyword evidence="4" id="KW-1185">Reference proteome</keyword>
<dbReference type="GO" id="GO:0019748">
    <property type="term" value="P:secondary metabolic process"/>
    <property type="evidence" value="ECO:0007669"/>
    <property type="project" value="TreeGrafter"/>
</dbReference>
<dbReference type="Proteomes" id="UP000677413">
    <property type="component" value="Unassembled WGS sequence"/>
</dbReference>
<name>A0A940Y3P3_9ACTN</name>
<dbReference type="InterPro" id="IPR032465">
    <property type="entry name" value="ACMSD"/>
</dbReference>
<evidence type="ECO:0000313" key="3">
    <source>
        <dbReference type="EMBL" id="MBQ0854993.1"/>
    </source>
</evidence>
<feature type="domain" description="Amidohydrolase-related" evidence="2">
    <location>
        <begin position="10"/>
        <end position="293"/>
    </location>
</feature>
<dbReference type="Gene3D" id="3.20.20.140">
    <property type="entry name" value="Metal-dependent hydrolases"/>
    <property type="match status" value="1"/>
</dbReference>
<reference evidence="3 4" key="1">
    <citation type="submission" date="2021-04" db="EMBL/GenBank/DDBJ databases">
        <authorList>
            <person name="Tang X."/>
            <person name="Zhou X."/>
            <person name="Chen X."/>
            <person name="Cernava T."/>
            <person name="Zhang C."/>
        </authorList>
    </citation>
    <scope>NUCLEOTIDE SEQUENCE [LARGE SCALE GENOMIC DNA]</scope>
    <source>
        <strain evidence="3 4">BH-SS-21</strain>
    </source>
</reference>
<accession>A0A940Y3P3</accession>
<dbReference type="GO" id="GO:0016787">
    <property type="term" value="F:hydrolase activity"/>
    <property type="evidence" value="ECO:0007669"/>
    <property type="project" value="InterPro"/>
</dbReference>
<evidence type="ECO:0000256" key="1">
    <source>
        <dbReference type="ARBA" id="ARBA00023239"/>
    </source>
</evidence>
<evidence type="ECO:0000313" key="4">
    <source>
        <dbReference type="Proteomes" id="UP000677413"/>
    </source>
</evidence>
<dbReference type="AlphaFoldDB" id="A0A940Y3P3"/>
<organism evidence="3 4">
    <name type="scientific">Streptomyces liliiviolaceus</name>
    <dbReference type="NCBI Taxonomy" id="2823109"/>
    <lineage>
        <taxon>Bacteria</taxon>
        <taxon>Bacillati</taxon>
        <taxon>Actinomycetota</taxon>
        <taxon>Actinomycetes</taxon>
        <taxon>Kitasatosporales</taxon>
        <taxon>Streptomycetaceae</taxon>
        <taxon>Streptomyces</taxon>
    </lineage>
</organism>
<dbReference type="RefSeq" id="WP_210893057.1">
    <property type="nucleotide sequence ID" value="NZ_JAGPYQ010000002.1"/>
</dbReference>